<reference evidence="4" key="1">
    <citation type="journal article" date="2019" name="Int. J. Syst. Evol. Microbiol.">
        <title>The Global Catalogue of Microorganisms (GCM) 10K type strain sequencing project: providing services to taxonomists for standard genome sequencing and annotation.</title>
        <authorList>
            <consortium name="The Broad Institute Genomics Platform"/>
            <consortium name="The Broad Institute Genome Sequencing Center for Infectious Disease"/>
            <person name="Wu L."/>
            <person name="Ma J."/>
        </authorList>
    </citation>
    <scope>NUCLEOTIDE SEQUENCE [LARGE SCALE GENOMIC DNA]</scope>
    <source>
        <strain evidence="4">JCM 17657</strain>
    </source>
</reference>
<dbReference type="Gene3D" id="1.10.287.1060">
    <property type="entry name" value="ESAT-6-like"/>
    <property type="match status" value="1"/>
</dbReference>
<dbReference type="Pfam" id="PF21725">
    <property type="entry name" value="T7SS_signal"/>
    <property type="match status" value="1"/>
</dbReference>
<feature type="domain" description="Putative T7SS secretion signal" evidence="2">
    <location>
        <begin position="44"/>
        <end position="214"/>
    </location>
</feature>
<dbReference type="RefSeq" id="WP_226028148.1">
    <property type="nucleotide sequence ID" value="NZ_BAABIV010000016.1"/>
</dbReference>
<keyword evidence="4" id="KW-1185">Reference proteome</keyword>
<dbReference type="InterPro" id="IPR036689">
    <property type="entry name" value="ESAT-6-like_sf"/>
</dbReference>
<feature type="compositionally biased region" description="Basic and acidic residues" evidence="1">
    <location>
        <begin position="145"/>
        <end position="171"/>
    </location>
</feature>
<evidence type="ECO:0000259" key="2">
    <source>
        <dbReference type="Pfam" id="PF21725"/>
    </source>
</evidence>
<feature type="compositionally biased region" description="Basic and acidic residues" evidence="1">
    <location>
        <begin position="115"/>
        <end position="134"/>
    </location>
</feature>
<dbReference type="EMBL" id="BAABIV010000016">
    <property type="protein sequence ID" value="GAA4995360.1"/>
    <property type="molecule type" value="Genomic_DNA"/>
</dbReference>
<evidence type="ECO:0000313" key="4">
    <source>
        <dbReference type="Proteomes" id="UP001500610"/>
    </source>
</evidence>
<dbReference type="InterPro" id="IPR049082">
    <property type="entry name" value="T7SS_signal"/>
</dbReference>
<gene>
    <name evidence="3" type="ORF">GCM10023257_41340</name>
</gene>
<sequence length="423" mass="45715">MTDYSQPGWLRPDPAADARFPAIGFCPCPGNQADAAHVAEIVVRTGKTLRDIAQVLNGTGRGEWKGKAAEAFREQFHDDFRPKVNDARDSFTDAGQALDDWARYMRERQALAEKLEREAQDAKDRAAGLQRELDGMPPKPGFAERLGDQTHEEKAKRERQEEKRSGTEKSLHAANADLEEIRGRAERLRERYIEEGGAVADRLKHAMDIAPNEPGIWDKLGDALADFAKMAAELGEEILDNLKDFLKEYAWVFEIIGNIAGFASTVLGLLSLVPGLQFLAAPALILGAVALGSHYLQKVGESGSFVDALTDPTVIADAAALTFGFGAYKVGSQLGRMAGASPYGFFRGVLTQPGHVLEGTEFGLKVAQFGANWGANTAALGPGGGAQLMWDLGKYVVPGDQTKGPGEDVWPDALTPAPLRDKT</sequence>
<organism evidence="3 4">
    <name type="scientific">Streptomyces hyderabadensis</name>
    <dbReference type="NCBI Taxonomy" id="598549"/>
    <lineage>
        <taxon>Bacteria</taxon>
        <taxon>Bacillati</taxon>
        <taxon>Actinomycetota</taxon>
        <taxon>Actinomycetes</taxon>
        <taxon>Kitasatosporales</taxon>
        <taxon>Streptomycetaceae</taxon>
        <taxon>Streptomyces</taxon>
    </lineage>
</organism>
<proteinExistence type="predicted"/>
<evidence type="ECO:0000313" key="3">
    <source>
        <dbReference type="EMBL" id="GAA4995360.1"/>
    </source>
</evidence>
<feature type="region of interest" description="Disordered" evidence="1">
    <location>
        <begin position="402"/>
        <end position="423"/>
    </location>
</feature>
<protein>
    <submittedName>
        <fullName evidence="3">Membrane protein</fullName>
    </submittedName>
</protein>
<comment type="caution">
    <text evidence="3">The sequence shown here is derived from an EMBL/GenBank/DDBJ whole genome shotgun (WGS) entry which is preliminary data.</text>
</comment>
<dbReference type="Proteomes" id="UP001500610">
    <property type="component" value="Unassembled WGS sequence"/>
</dbReference>
<dbReference type="SUPFAM" id="SSF140453">
    <property type="entry name" value="EsxAB dimer-like"/>
    <property type="match status" value="1"/>
</dbReference>
<evidence type="ECO:0000256" key="1">
    <source>
        <dbReference type="SAM" id="MobiDB-lite"/>
    </source>
</evidence>
<feature type="region of interest" description="Disordered" evidence="1">
    <location>
        <begin position="115"/>
        <end position="173"/>
    </location>
</feature>
<accession>A0ABP9IDH0</accession>
<name>A0ABP9IDH0_9ACTN</name>